<evidence type="ECO:0000313" key="2">
    <source>
        <dbReference type="EMBL" id="KZS18851.1"/>
    </source>
</evidence>
<comment type="caution">
    <text evidence="2">The sequence shown here is derived from an EMBL/GenBank/DDBJ whole genome shotgun (WGS) entry which is preliminary data.</text>
</comment>
<accession>A0A162PHD7</accession>
<reference evidence="2 3" key="1">
    <citation type="submission" date="2016-03" db="EMBL/GenBank/DDBJ databases">
        <title>EvidentialGene: Evidence-directed Construction of Genes on Genomes.</title>
        <authorList>
            <person name="Gilbert D.G."/>
            <person name="Choi J.-H."/>
            <person name="Mockaitis K."/>
            <person name="Colbourne J."/>
            <person name="Pfrender M."/>
        </authorList>
    </citation>
    <scope>NUCLEOTIDE SEQUENCE [LARGE SCALE GENOMIC DNA]</scope>
    <source>
        <strain evidence="2 3">Xinb3</strain>
        <tissue evidence="2">Complete organism</tissue>
    </source>
</reference>
<name>A0A162PHD7_9CRUS</name>
<evidence type="ECO:0000313" key="3">
    <source>
        <dbReference type="Proteomes" id="UP000076858"/>
    </source>
</evidence>
<proteinExistence type="predicted"/>
<dbReference type="AlphaFoldDB" id="A0A162PHD7"/>
<dbReference type="Proteomes" id="UP000076858">
    <property type="component" value="Unassembled WGS sequence"/>
</dbReference>
<sequence>MEEGCGGGAAHHPTQLGLAQRGRSPKAASFLAVWKQPEQQRFSLSIPAWLNFRRVFTVGPAKVAHRSGEQLAQHDIFFFFKPRPQQLF</sequence>
<gene>
    <name evidence="2" type="ORF">APZ42_015451</name>
</gene>
<protein>
    <submittedName>
        <fullName evidence="2">Uncharacterized protein</fullName>
    </submittedName>
</protein>
<organism evidence="2 3">
    <name type="scientific">Daphnia magna</name>
    <dbReference type="NCBI Taxonomy" id="35525"/>
    <lineage>
        <taxon>Eukaryota</taxon>
        <taxon>Metazoa</taxon>
        <taxon>Ecdysozoa</taxon>
        <taxon>Arthropoda</taxon>
        <taxon>Crustacea</taxon>
        <taxon>Branchiopoda</taxon>
        <taxon>Diplostraca</taxon>
        <taxon>Cladocera</taxon>
        <taxon>Anomopoda</taxon>
        <taxon>Daphniidae</taxon>
        <taxon>Daphnia</taxon>
    </lineage>
</organism>
<dbReference type="EMBL" id="LRGB01000512">
    <property type="protein sequence ID" value="KZS18851.1"/>
    <property type="molecule type" value="Genomic_DNA"/>
</dbReference>
<feature type="region of interest" description="Disordered" evidence="1">
    <location>
        <begin position="1"/>
        <end position="21"/>
    </location>
</feature>
<keyword evidence="3" id="KW-1185">Reference proteome</keyword>
<evidence type="ECO:0000256" key="1">
    <source>
        <dbReference type="SAM" id="MobiDB-lite"/>
    </source>
</evidence>